<name>A0A6C0IX14_9ZZZZ</name>
<dbReference type="SUPFAM" id="SSF54001">
    <property type="entry name" value="Cysteine proteinases"/>
    <property type="match status" value="1"/>
</dbReference>
<feature type="domain" description="Agglutinin C-terminal" evidence="1">
    <location>
        <begin position="48"/>
        <end position="144"/>
    </location>
</feature>
<protein>
    <recommendedName>
        <fullName evidence="1">Agglutinin C-terminal domain-containing protein</fullName>
    </recommendedName>
</protein>
<reference evidence="2" key="1">
    <citation type="journal article" date="2020" name="Nature">
        <title>Giant virus diversity and host interactions through global metagenomics.</title>
        <authorList>
            <person name="Schulz F."/>
            <person name="Roux S."/>
            <person name="Paez-Espino D."/>
            <person name="Jungbluth S."/>
            <person name="Walsh D.A."/>
            <person name="Denef V.J."/>
            <person name="McMahon K.D."/>
            <person name="Konstantinidis K.T."/>
            <person name="Eloe-Fadrosh E.A."/>
            <person name="Kyrpides N.C."/>
            <person name="Woyke T."/>
        </authorList>
    </citation>
    <scope>NUCLEOTIDE SEQUENCE</scope>
    <source>
        <strain evidence="2">GVMAG-M-3300024510-1</strain>
    </source>
</reference>
<dbReference type="AlphaFoldDB" id="A0A6C0IX14"/>
<organism evidence="2">
    <name type="scientific">viral metagenome</name>
    <dbReference type="NCBI Taxonomy" id="1070528"/>
    <lineage>
        <taxon>unclassified sequences</taxon>
        <taxon>metagenomes</taxon>
        <taxon>organismal metagenomes</taxon>
    </lineage>
</organism>
<dbReference type="Gene3D" id="3.30.460.70">
    <property type="match status" value="1"/>
</dbReference>
<accession>A0A6C0IX14</accession>
<dbReference type="EMBL" id="MN740271">
    <property type="protein sequence ID" value="QHT96956.1"/>
    <property type="molecule type" value="Genomic_DNA"/>
</dbReference>
<evidence type="ECO:0000259" key="1">
    <source>
        <dbReference type="Pfam" id="PF18021"/>
    </source>
</evidence>
<dbReference type="InterPro" id="IPR040600">
    <property type="entry name" value="Agglutinin_C"/>
</dbReference>
<proteinExistence type="predicted"/>
<sequence length="159" mass="18258">MGNCLTKKIVTSPPHEGTSLTSVEVRDIIKRAFRIDNDAIIFIGDREYFAYSIDKLQEFLAEDSVNKLTYANERLDCDDFARILQGREREWFSKSTSGSGASTLGCVWGDLRPSEESTEPNYHAMNFFIDSERRVFMIEPQNDEIRLITSNSTHFFVEV</sequence>
<dbReference type="InterPro" id="IPR038765">
    <property type="entry name" value="Papain-like_cys_pep_sf"/>
</dbReference>
<dbReference type="Pfam" id="PF18021">
    <property type="entry name" value="Agglutinin_C"/>
    <property type="match status" value="1"/>
</dbReference>
<evidence type="ECO:0000313" key="2">
    <source>
        <dbReference type="EMBL" id="QHT96956.1"/>
    </source>
</evidence>